<accession>A0A9R0K037</accession>
<dbReference type="PANTHER" id="PTHR32278">
    <property type="entry name" value="F-BOX DOMAIN-CONTAINING PROTEIN"/>
    <property type="match status" value="1"/>
</dbReference>
<dbReference type="Pfam" id="PF00646">
    <property type="entry name" value="F-box"/>
    <property type="match status" value="1"/>
</dbReference>
<name>A0A9R0K037_SPIOL</name>
<dbReference type="InterPro" id="IPR025886">
    <property type="entry name" value="PP2-like"/>
</dbReference>
<organism evidence="2 3">
    <name type="scientific">Spinacia oleracea</name>
    <name type="common">Spinach</name>
    <dbReference type="NCBI Taxonomy" id="3562"/>
    <lineage>
        <taxon>Eukaryota</taxon>
        <taxon>Viridiplantae</taxon>
        <taxon>Streptophyta</taxon>
        <taxon>Embryophyta</taxon>
        <taxon>Tracheophyta</taxon>
        <taxon>Spermatophyta</taxon>
        <taxon>Magnoliopsida</taxon>
        <taxon>eudicotyledons</taxon>
        <taxon>Gunneridae</taxon>
        <taxon>Pentapetalae</taxon>
        <taxon>Caryophyllales</taxon>
        <taxon>Chenopodiaceae</taxon>
        <taxon>Chenopodioideae</taxon>
        <taxon>Anserineae</taxon>
        <taxon>Spinacia</taxon>
    </lineage>
</organism>
<dbReference type="InterPro" id="IPR036047">
    <property type="entry name" value="F-box-like_dom_sf"/>
</dbReference>
<dbReference type="KEGG" id="soe:110792979"/>
<dbReference type="AlphaFoldDB" id="A0A9R0K037"/>
<dbReference type="PANTHER" id="PTHR32278:SF111">
    <property type="entry name" value="F-BOX PROTEIN PP2-B12-RELATED"/>
    <property type="match status" value="1"/>
</dbReference>
<reference evidence="3" key="2">
    <citation type="submission" date="2025-08" db="UniProtKB">
        <authorList>
            <consortium name="RefSeq"/>
        </authorList>
    </citation>
    <scope>IDENTIFICATION</scope>
    <source>
        <tissue evidence="3">Leaf</tissue>
    </source>
</reference>
<feature type="domain" description="F-box" evidence="1">
    <location>
        <begin position="25"/>
        <end position="63"/>
    </location>
</feature>
<dbReference type="Pfam" id="PF14299">
    <property type="entry name" value="PP2"/>
    <property type="match status" value="1"/>
</dbReference>
<dbReference type="CDD" id="cd22162">
    <property type="entry name" value="F-box_AtSKIP3-like"/>
    <property type="match status" value="1"/>
</dbReference>
<dbReference type="InterPro" id="IPR001810">
    <property type="entry name" value="F-box_dom"/>
</dbReference>
<dbReference type="RefSeq" id="XP_021853494.2">
    <property type="nucleotide sequence ID" value="XM_021997802.2"/>
</dbReference>
<keyword evidence="2" id="KW-1185">Reference proteome</keyword>
<protein>
    <submittedName>
        <fullName evidence="3">F-box protein PP2-B12</fullName>
    </submittedName>
</protein>
<sequence>MEELRMVGGEEGEEEIFCGIDFYVLPEGCIAAVVSFTSPRDACRFSSISKIFKSAADSDAVWENFLPSDYREILGRSDDGVSLLDSLSKKELFMHLADNPILIDEGAMSFSLEKSTGKKCFTISAKNLTIIWGDTPRYWTWHSEPVSRFSEVAELVTVCWLEIKGKMKTSLLSPNTEYAAYLVFTMGRGAYGFYSPAEVTLQTSGGKVETENVNWESPHRFQIVPRRSSAFNQLRAPMSRTQPAETEDETKLPKKRADGWLEIKIGEFSTRRDDEDGEVEMAVLDVKGGNWKGGLIVEGIEIRPKIVNE</sequence>
<dbReference type="SUPFAM" id="SSF81383">
    <property type="entry name" value="F-box domain"/>
    <property type="match status" value="1"/>
</dbReference>
<reference evidence="2" key="1">
    <citation type="journal article" date="2021" name="Nat. Commun.">
        <title>Genomic analyses provide insights into spinach domestication and the genetic basis of agronomic traits.</title>
        <authorList>
            <person name="Cai X."/>
            <person name="Sun X."/>
            <person name="Xu C."/>
            <person name="Sun H."/>
            <person name="Wang X."/>
            <person name="Ge C."/>
            <person name="Zhang Z."/>
            <person name="Wang Q."/>
            <person name="Fei Z."/>
            <person name="Jiao C."/>
            <person name="Wang Q."/>
        </authorList>
    </citation>
    <scope>NUCLEOTIDE SEQUENCE [LARGE SCALE GENOMIC DNA]</scope>
    <source>
        <strain evidence="2">cv. Varoflay</strain>
    </source>
</reference>
<evidence type="ECO:0000313" key="3">
    <source>
        <dbReference type="RefSeq" id="XP_021853494.2"/>
    </source>
</evidence>
<gene>
    <name evidence="3" type="primary">LOC110792979</name>
</gene>
<dbReference type="GeneID" id="110792979"/>
<evidence type="ECO:0000313" key="2">
    <source>
        <dbReference type="Proteomes" id="UP000813463"/>
    </source>
</evidence>
<proteinExistence type="predicted"/>
<dbReference type="Proteomes" id="UP000813463">
    <property type="component" value="Chromosome 4"/>
</dbReference>
<evidence type="ECO:0000259" key="1">
    <source>
        <dbReference type="Pfam" id="PF00646"/>
    </source>
</evidence>